<evidence type="ECO:0000313" key="1">
    <source>
        <dbReference type="Proteomes" id="UP000887576"/>
    </source>
</evidence>
<evidence type="ECO:0000313" key="2">
    <source>
        <dbReference type="WBParaSite" id="JU765_v2.g7614.t2"/>
    </source>
</evidence>
<accession>A0AC34RJI5</accession>
<reference evidence="2" key="1">
    <citation type="submission" date="2022-11" db="UniProtKB">
        <authorList>
            <consortium name="WormBaseParasite"/>
        </authorList>
    </citation>
    <scope>IDENTIFICATION</scope>
</reference>
<dbReference type="WBParaSite" id="JU765_v2.g7614.t2">
    <property type="protein sequence ID" value="JU765_v2.g7614.t2"/>
    <property type="gene ID" value="JU765_v2.g7614"/>
</dbReference>
<protein>
    <submittedName>
        <fullName evidence="2">Mediator of RNA polymerase II transcription subunit 31</fullName>
    </submittedName>
</protein>
<name>A0AC34RJI5_9BILA</name>
<sequence length="383" mass="44704">MNQNNYLPPASNSRLSTSGSAPQLPQYPTFQPQNTPQVPPSQNGPHLETQEQARARFEIECEFVQLLANPHYLNYLAQRDLAQRGYFKEATFVRYLKYLCYFKEPNYARTLKYPQALTFLDLLQKPEFREAIATANNAKFIEDQMLLQWHYYLRKRQRLSKYASSLKDSSPEDDYYEEPEPYSSYEDEPASSNLSSNIKIGTEDTDEPMDDEEYEAATPDEIATENEGERDDLEQSEIERDEDEGEYEEDDDEATQIWLIETIENVCKEMLQFRIHKDKSGINRFSPEIPKTIQTLKNLRAKGVTVELGISEDLWDMPPVESDLLMKDCEMIIEDFENEIEMWFWSFLKDKTTPDLSIALCQGRFADEVDQTCQNGELIHEEF</sequence>
<organism evidence="1 2">
    <name type="scientific">Panagrolaimus sp. JU765</name>
    <dbReference type="NCBI Taxonomy" id="591449"/>
    <lineage>
        <taxon>Eukaryota</taxon>
        <taxon>Metazoa</taxon>
        <taxon>Ecdysozoa</taxon>
        <taxon>Nematoda</taxon>
        <taxon>Chromadorea</taxon>
        <taxon>Rhabditida</taxon>
        <taxon>Tylenchina</taxon>
        <taxon>Panagrolaimomorpha</taxon>
        <taxon>Panagrolaimoidea</taxon>
        <taxon>Panagrolaimidae</taxon>
        <taxon>Panagrolaimus</taxon>
    </lineage>
</organism>
<proteinExistence type="predicted"/>
<dbReference type="Proteomes" id="UP000887576">
    <property type="component" value="Unplaced"/>
</dbReference>